<feature type="compositionally biased region" description="Basic residues" evidence="6">
    <location>
        <begin position="159"/>
        <end position="188"/>
    </location>
</feature>
<evidence type="ECO:0000256" key="1">
    <source>
        <dbReference type="ARBA" id="ARBA00004324"/>
    </source>
</evidence>
<reference evidence="7" key="1">
    <citation type="journal article" date="2003" name="Mol. Biol. Evol.">
        <title>Rapid evolution of the sex-determining gene, transformer: structural diversity and rate heterogeneity among sibling species of Drosophila.</title>
        <authorList>
            <person name="Kulathinal R.J."/>
            <person name="Skwarek L."/>
            <person name="Morton R.A."/>
            <person name="Singh R.S."/>
        </authorList>
    </citation>
    <scope>NUCLEOTIDE SEQUENCE</scope>
    <source>
        <strain evidence="9">0248.0</strain>
        <strain evidence="7">0248.4</strain>
        <strain evidence="8">3151</strain>
    </source>
</reference>
<dbReference type="GO" id="GO:0046660">
    <property type="term" value="P:female sex differentiation"/>
    <property type="evidence" value="ECO:0007669"/>
    <property type="project" value="InterPro"/>
</dbReference>
<proteinExistence type="predicted"/>
<keyword evidence="3" id="KW-0221">Differentiation</keyword>
<comment type="subcellular location">
    <subcellularLocation>
        <location evidence="1">Nucleus speckle</location>
    </subcellularLocation>
</comment>
<feature type="compositionally biased region" description="Basic and acidic residues" evidence="6">
    <location>
        <begin position="1"/>
        <end position="39"/>
    </location>
</feature>
<evidence type="ECO:0000256" key="4">
    <source>
        <dbReference type="ARBA" id="ARBA00022928"/>
    </source>
</evidence>
<evidence type="ECO:0000256" key="2">
    <source>
        <dbReference type="ARBA" id="ARBA00016053"/>
    </source>
</evidence>
<dbReference type="GO" id="GO:0016607">
    <property type="term" value="C:nuclear speck"/>
    <property type="evidence" value="ECO:0007669"/>
    <property type="project" value="UniProtKB-SubCell"/>
</dbReference>
<dbReference type="EMBL" id="AY183400">
    <property type="protein sequence ID" value="AAO38908.1"/>
    <property type="molecule type" value="Genomic_DNA"/>
</dbReference>
<evidence type="ECO:0000256" key="6">
    <source>
        <dbReference type="SAM" id="MobiDB-lite"/>
    </source>
</evidence>
<name>Q868B6_DROSE</name>
<feature type="compositionally biased region" description="Basic and acidic residues" evidence="6">
    <location>
        <begin position="49"/>
        <end position="58"/>
    </location>
</feature>
<dbReference type="GO" id="GO:0006397">
    <property type="term" value="P:mRNA processing"/>
    <property type="evidence" value="ECO:0007669"/>
    <property type="project" value="InterPro"/>
</dbReference>
<feature type="region of interest" description="Disordered" evidence="6">
    <location>
        <begin position="1"/>
        <end position="197"/>
    </location>
</feature>
<keyword evidence="4" id="KW-0726">Sexual differentiation</keyword>
<accession>Q868B6</accession>
<evidence type="ECO:0000313" key="8">
    <source>
        <dbReference type="EMBL" id="AAO38909.1"/>
    </source>
</evidence>
<sequence>MKMDADSSGTEHRDSRGSRSRSWREREHHGRTSERDSRKKEHKIPYFADEVREQDRIRRLPQRAHQSTRRTRSRSRSQSSDRGSGNRRHRQRSRSPNRSREHHGRTSERDSRKKEHKIPYFADEVREQDRIRRLRQRAHQSTRRTRSRSRSQSSDQGSRHSRHRQRSRSRNRSQSRSSERRRRQRSPHRYNPPPKIINYYVQVPPQDFYGMSGMQQSFGYQRLPRPPPFPPAPFRYRQRQPFMGAPRFGYRNAGRPPY</sequence>
<protein>
    <recommendedName>
        <fullName evidence="2">Female-specific protein transformer</fullName>
    </recommendedName>
</protein>
<feature type="compositionally biased region" description="Pro residues" evidence="6">
    <location>
        <begin position="224"/>
        <end position="233"/>
    </location>
</feature>
<feature type="compositionally biased region" description="Basic residues" evidence="6">
    <location>
        <begin position="85"/>
        <end position="103"/>
    </location>
</feature>
<dbReference type="GO" id="GO:0030154">
    <property type="term" value="P:cell differentiation"/>
    <property type="evidence" value="ECO:0007669"/>
    <property type="project" value="UniProtKB-KW"/>
</dbReference>
<dbReference type="InterPro" id="IPR010519">
    <property type="entry name" value="Tra"/>
</dbReference>
<dbReference type="AlphaFoldDB" id="Q868B6"/>
<gene>
    <name evidence="7" type="primary">TRA</name>
</gene>
<keyword evidence="5" id="KW-0539">Nucleus</keyword>
<organism evidence="7">
    <name type="scientific">Drosophila sechellia</name>
    <name type="common">Fruit fly</name>
    <dbReference type="NCBI Taxonomy" id="7238"/>
    <lineage>
        <taxon>Eukaryota</taxon>
        <taxon>Metazoa</taxon>
        <taxon>Ecdysozoa</taxon>
        <taxon>Arthropoda</taxon>
        <taxon>Hexapoda</taxon>
        <taxon>Insecta</taxon>
        <taxon>Pterygota</taxon>
        <taxon>Neoptera</taxon>
        <taxon>Endopterygota</taxon>
        <taxon>Diptera</taxon>
        <taxon>Brachycera</taxon>
        <taxon>Muscomorpha</taxon>
        <taxon>Ephydroidea</taxon>
        <taxon>Drosophilidae</taxon>
        <taxon>Drosophila</taxon>
        <taxon>Sophophora</taxon>
    </lineage>
</organism>
<feature type="compositionally biased region" description="Basic and acidic residues" evidence="6">
    <location>
        <begin position="104"/>
        <end position="113"/>
    </location>
</feature>
<dbReference type="EMBL" id="AY183402">
    <property type="protein sequence ID" value="AAO38910.1"/>
    <property type="molecule type" value="Genomic_DNA"/>
</dbReference>
<feature type="region of interest" description="Disordered" evidence="6">
    <location>
        <begin position="219"/>
        <end position="258"/>
    </location>
</feature>
<feature type="compositionally biased region" description="Basic residues" evidence="6">
    <location>
        <begin position="132"/>
        <end position="149"/>
    </location>
</feature>
<evidence type="ECO:0000256" key="3">
    <source>
        <dbReference type="ARBA" id="ARBA00022782"/>
    </source>
</evidence>
<dbReference type="Pfam" id="PF06495">
    <property type="entry name" value="Transformer"/>
    <property type="match status" value="1"/>
</dbReference>
<feature type="compositionally biased region" description="Basic residues" evidence="6">
    <location>
        <begin position="59"/>
        <end position="75"/>
    </location>
</feature>
<evidence type="ECO:0000256" key="5">
    <source>
        <dbReference type="ARBA" id="ARBA00023242"/>
    </source>
</evidence>
<evidence type="ECO:0000313" key="7">
    <source>
        <dbReference type="EMBL" id="AAO38908.1"/>
    </source>
</evidence>
<evidence type="ECO:0000313" key="9">
    <source>
        <dbReference type="EMBL" id="AAO38910.1"/>
    </source>
</evidence>
<dbReference type="EMBL" id="AY183401">
    <property type="protein sequence ID" value="AAO38909.1"/>
    <property type="molecule type" value="Genomic_DNA"/>
</dbReference>